<dbReference type="RefSeq" id="WP_206998139.1">
    <property type="nucleotide sequence ID" value="NZ_JAEKJR010000001.1"/>
</dbReference>
<evidence type="ECO:0000313" key="2">
    <source>
        <dbReference type="Proteomes" id="UP000664293"/>
    </source>
</evidence>
<name>A0ABS3E2C6_9GAMM</name>
<proteinExistence type="predicted"/>
<accession>A0ABS3E2C6</accession>
<sequence>MRNYIAFSFGVFLGLAMLVLLIQLQEGVPTSSSKWAHDLYHVKEEHARAAHSNKLLIVAGSNSLFGISATELEEKLHRPTTNFGVHAGLGLSYILERSKGSLIPGDIVYLPIEYALYQQDAAPSSQLMDFLLARDPEYFRSLPIAHQILGYANVSFGRIFEGLSGGSDRYEGRSAKVYNVGNVSPSGDQIRNSLEQAMSYTARLKGLQPKDIGNGKISEYSKSVLRQYFSWARENKICIVGAPPNLMYFEEYDSERFLDFFDEIVDFYRAEGVAFAGRPVAYLFPDSYFFDTEYHLNETGVAHRTRLTVRDLAGRMDGYCSYDAARY</sequence>
<evidence type="ECO:0008006" key="3">
    <source>
        <dbReference type="Google" id="ProtNLM"/>
    </source>
</evidence>
<comment type="caution">
    <text evidence="1">The sequence shown here is derived from an EMBL/GenBank/DDBJ whole genome shotgun (WGS) entry which is preliminary data.</text>
</comment>
<dbReference type="EMBL" id="JAEKJR010000001">
    <property type="protein sequence ID" value="MBN8429456.1"/>
    <property type="molecule type" value="Genomic_DNA"/>
</dbReference>
<gene>
    <name evidence="1" type="ORF">JF535_01205</name>
</gene>
<evidence type="ECO:0000313" key="1">
    <source>
        <dbReference type="EMBL" id="MBN8429456.1"/>
    </source>
</evidence>
<keyword evidence="2" id="KW-1185">Reference proteome</keyword>
<organism evidence="1 2">
    <name type="scientific">Microbulbifer salipaludis</name>
    <dbReference type="NCBI Taxonomy" id="187980"/>
    <lineage>
        <taxon>Bacteria</taxon>
        <taxon>Pseudomonadati</taxon>
        <taxon>Pseudomonadota</taxon>
        <taxon>Gammaproteobacteria</taxon>
        <taxon>Cellvibrionales</taxon>
        <taxon>Microbulbiferaceae</taxon>
        <taxon>Microbulbifer</taxon>
    </lineage>
</organism>
<dbReference type="Proteomes" id="UP000664293">
    <property type="component" value="Unassembled WGS sequence"/>
</dbReference>
<reference evidence="1 2" key="1">
    <citation type="submission" date="2020-12" db="EMBL/GenBank/DDBJ databases">
        <title>Oil enriched cultivation method for isolating marine PHA-producing bacteria.</title>
        <authorList>
            <person name="Zheng W."/>
            <person name="Yu S."/>
            <person name="Huang Y."/>
        </authorList>
    </citation>
    <scope>NUCLEOTIDE SEQUENCE [LARGE SCALE GENOMIC DNA]</scope>
    <source>
        <strain evidence="1 2">SN0-2</strain>
    </source>
</reference>
<protein>
    <recommendedName>
        <fullName evidence="3">SGNH hydrolase-type esterase domain-containing protein</fullName>
    </recommendedName>
</protein>